<sequence>MIPSSQREEEAALYAKRYYPAVRRAGGRPETLYLFNKRVFDIAASAAALLVLSPLFLILALVIKLEDPRGSVFFGQTRVGKAGRLFRIYKFRSMIADAEALLPNLLNQNEMSGPMFKMRNDPRVTRVGRFIRRTSIDELPQLVNVLKGDMSLVGPRPSLPREVEKYSEYDRLRLSVTPGCTGLWQVSGRSGLNFKQMVELDLLYIEQRTLGLDLKIMFMTAWQLVRSKNAF</sequence>
<dbReference type="Proteomes" id="UP000187412">
    <property type="component" value="Unassembled WGS sequence"/>
</dbReference>
<feature type="domain" description="Bacterial sugar transferase" evidence="3">
    <location>
        <begin position="37"/>
        <end position="225"/>
    </location>
</feature>
<comment type="similarity">
    <text evidence="1">Belongs to the bacterial sugar transferase family.</text>
</comment>
<dbReference type="PANTHER" id="PTHR30576:SF10">
    <property type="entry name" value="SLL5057 PROTEIN"/>
    <property type="match status" value="1"/>
</dbReference>
<dbReference type="RefSeq" id="WP_076109986.1">
    <property type="nucleotide sequence ID" value="NZ_MPTB01000007.1"/>
</dbReference>
<name>A0ABX3HID0_PAEBO</name>
<keyword evidence="2" id="KW-1133">Transmembrane helix</keyword>
<feature type="transmembrane region" description="Helical" evidence="2">
    <location>
        <begin position="42"/>
        <end position="63"/>
    </location>
</feature>
<keyword evidence="2" id="KW-0472">Membrane</keyword>
<evidence type="ECO:0000256" key="2">
    <source>
        <dbReference type="SAM" id="Phobius"/>
    </source>
</evidence>
<comment type="caution">
    <text evidence="4">The sequence shown here is derived from an EMBL/GenBank/DDBJ whole genome shotgun (WGS) entry which is preliminary data.</text>
</comment>
<gene>
    <name evidence="4" type="ORF">BSK56_07470</name>
</gene>
<dbReference type="PANTHER" id="PTHR30576">
    <property type="entry name" value="COLANIC BIOSYNTHESIS UDP-GLUCOSE LIPID CARRIER TRANSFERASE"/>
    <property type="match status" value="1"/>
</dbReference>
<protein>
    <submittedName>
        <fullName evidence="4">Multidrug MFS transporter</fullName>
    </submittedName>
</protein>
<evidence type="ECO:0000313" key="4">
    <source>
        <dbReference type="EMBL" id="OMD50363.1"/>
    </source>
</evidence>
<dbReference type="Pfam" id="PF02397">
    <property type="entry name" value="Bac_transf"/>
    <property type="match status" value="1"/>
</dbReference>
<reference evidence="4 5" key="1">
    <citation type="submission" date="2016-10" db="EMBL/GenBank/DDBJ databases">
        <title>Paenibacillus species isolates.</title>
        <authorList>
            <person name="Beno S.M."/>
        </authorList>
    </citation>
    <scope>NUCLEOTIDE SEQUENCE [LARGE SCALE GENOMIC DNA]</scope>
    <source>
        <strain evidence="4 5">FSL H7-0744</strain>
    </source>
</reference>
<dbReference type="EMBL" id="MPTB01000007">
    <property type="protein sequence ID" value="OMD50363.1"/>
    <property type="molecule type" value="Genomic_DNA"/>
</dbReference>
<proteinExistence type="inferred from homology"/>
<keyword evidence="2" id="KW-0812">Transmembrane</keyword>
<evidence type="ECO:0000259" key="3">
    <source>
        <dbReference type="Pfam" id="PF02397"/>
    </source>
</evidence>
<keyword evidence="5" id="KW-1185">Reference proteome</keyword>
<accession>A0ABX3HID0</accession>
<organism evidence="4 5">
    <name type="scientific">Paenibacillus borealis</name>
    <dbReference type="NCBI Taxonomy" id="160799"/>
    <lineage>
        <taxon>Bacteria</taxon>
        <taxon>Bacillati</taxon>
        <taxon>Bacillota</taxon>
        <taxon>Bacilli</taxon>
        <taxon>Bacillales</taxon>
        <taxon>Paenibacillaceae</taxon>
        <taxon>Paenibacillus</taxon>
    </lineage>
</organism>
<evidence type="ECO:0000256" key="1">
    <source>
        <dbReference type="ARBA" id="ARBA00006464"/>
    </source>
</evidence>
<evidence type="ECO:0000313" key="5">
    <source>
        <dbReference type="Proteomes" id="UP000187412"/>
    </source>
</evidence>
<dbReference type="InterPro" id="IPR003362">
    <property type="entry name" value="Bact_transf"/>
</dbReference>